<dbReference type="Proteomes" id="UP000711614">
    <property type="component" value="Unassembled WGS sequence"/>
</dbReference>
<keyword evidence="3" id="KW-1185">Reference proteome</keyword>
<protein>
    <recommendedName>
        <fullName evidence="4">DUF4229 domain-containing protein</fullName>
    </recommendedName>
</protein>
<feature type="transmembrane region" description="Helical" evidence="1">
    <location>
        <begin position="30"/>
        <end position="48"/>
    </location>
</feature>
<dbReference type="EMBL" id="JAGIOI010000001">
    <property type="protein sequence ID" value="MBP2413061.1"/>
    <property type="molecule type" value="Genomic_DNA"/>
</dbReference>
<keyword evidence="1" id="KW-0812">Transmembrane</keyword>
<feature type="transmembrane region" description="Helical" evidence="1">
    <location>
        <begin position="7"/>
        <end position="24"/>
    </location>
</feature>
<gene>
    <name evidence="2" type="ORF">JOF48_001860</name>
</gene>
<keyword evidence="1" id="KW-1133">Transmembrane helix</keyword>
<dbReference type="RefSeq" id="WP_209679980.1">
    <property type="nucleotide sequence ID" value="NZ_JAGIOI010000001.1"/>
</dbReference>
<evidence type="ECO:0000313" key="2">
    <source>
        <dbReference type="EMBL" id="MBP2413061.1"/>
    </source>
</evidence>
<evidence type="ECO:0008006" key="4">
    <source>
        <dbReference type="Google" id="ProtNLM"/>
    </source>
</evidence>
<keyword evidence="1" id="KW-0472">Membrane</keyword>
<evidence type="ECO:0000313" key="3">
    <source>
        <dbReference type="Proteomes" id="UP000711614"/>
    </source>
</evidence>
<comment type="caution">
    <text evidence="2">The sequence shown here is derived from an EMBL/GenBank/DDBJ whole genome shotgun (WGS) entry which is preliminary data.</text>
</comment>
<proteinExistence type="predicted"/>
<evidence type="ECO:0000256" key="1">
    <source>
        <dbReference type="SAM" id="Phobius"/>
    </source>
</evidence>
<reference evidence="2 3" key="1">
    <citation type="submission" date="2021-03" db="EMBL/GenBank/DDBJ databases">
        <title>Sequencing the genomes of 1000 actinobacteria strains.</title>
        <authorList>
            <person name="Klenk H.-P."/>
        </authorList>
    </citation>
    <scope>NUCLEOTIDE SEQUENCE [LARGE SCALE GENOMIC DNA]</scope>
    <source>
        <strain evidence="2 3">DSM 16005</strain>
    </source>
</reference>
<name>A0ABS4YWC5_9MICC</name>
<accession>A0ABS4YWC5</accession>
<sequence length="111" mass="11893">MAFFKYSLIRGILFLAFFLIAYLAVDLSPLTSALVGALFAFLVSYLFFRKQREGATAVVAKTFAPNAATTQSAGAVADADAEDALIDANPDIWIDADRKSGTAGYDKTEEA</sequence>
<dbReference type="InterPro" id="IPR025323">
    <property type="entry name" value="DUF4229"/>
</dbReference>
<dbReference type="Pfam" id="PF14012">
    <property type="entry name" value="DUF4229"/>
    <property type="match status" value="1"/>
</dbReference>
<organism evidence="2 3">
    <name type="scientific">Arthrobacter stackebrandtii</name>
    <dbReference type="NCBI Taxonomy" id="272161"/>
    <lineage>
        <taxon>Bacteria</taxon>
        <taxon>Bacillati</taxon>
        <taxon>Actinomycetota</taxon>
        <taxon>Actinomycetes</taxon>
        <taxon>Micrococcales</taxon>
        <taxon>Micrococcaceae</taxon>
        <taxon>Arthrobacter</taxon>
    </lineage>
</organism>